<keyword evidence="9 11" id="KW-0472">Membrane</keyword>
<evidence type="ECO:0000313" key="14">
    <source>
        <dbReference type="Proteomes" id="UP001321506"/>
    </source>
</evidence>
<dbReference type="GO" id="GO:0005886">
    <property type="term" value="C:plasma membrane"/>
    <property type="evidence" value="ECO:0007669"/>
    <property type="project" value="UniProtKB-SubCell"/>
</dbReference>
<dbReference type="PROSITE" id="PS00154">
    <property type="entry name" value="ATPASE_E1_E2"/>
    <property type="match status" value="1"/>
</dbReference>
<dbReference type="InterPro" id="IPR059000">
    <property type="entry name" value="ATPase_P-type_domA"/>
</dbReference>
<dbReference type="SFLD" id="SFLDG00002">
    <property type="entry name" value="C1.7:_P-type_atpase_like"/>
    <property type="match status" value="1"/>
</dbReference>
<evidence type="ECO:0000256" key="5">
    <source>
        <dbReference type="ARBA" id="ARBA00022840"/>
    </source>
</evidence>
<keyword evidence="14" id="KW-1185">Reference proteome</keyword>
<feature type="domain" description="Cation-transporting P-type ATPase N-terminal" evidence="12">
    <location>
        <begin position="11"/>
        <end position="84"/>
    </location>
</feature>
<evidence type="ECO:0000313" key="13">
    <source>
        <dbReference type="EMBL" id="MDI2098659.1"/>
    </source>
</evidence>
<dbReference type="GO" id="GO:0016887">
    <property type="term" value="F:ATP hydrolysis activity"/>
    <property type="evidence" value="ECO:0007669"/>
    <property type="project" value="InterPro"/>
</dbReference>
<dbReference type="FunFam" id="2.70.150.10:FF:000160">
    <property type="entry name" value="Sarcoplasmic/endoplasmic reticulum calcium ATPase 1"/>
    <property type="match status" value="1"/>
</dbReference>
<dbReference type="Gene3D" id="1.20.1110.10">
    <property type="entry name" value="Calcium-transporting ATPase, transmembrane domain"/>
    <property type="match status" value="1"/>
</dbReference>
<comment type="catalytic activity">
    <reaction evidence="10">
        <text>ATP + H2O = ADP + phosphate + H(+)</text>
        <dbReference type="Rhea" id="RHEA:13065"/>
        <dbReference type="ChEBI" id="CHEBI:15377"/>
        <dbReference type="ChEBI" id="CHEBI:15378"/>
        <dbReference type="ChEBI" id="CHEBI:30616"/>
        <dbReference type="ChEBI" id="CHEBI:43474"/>
        <dbReference type="ChEBI" id="CHEBI:456216"/>
    </reaction>
</comment>
<gene>
    <name evidence="13" type="ORF">QF206_06735</name>
</gene>
<dbReference type="AlphaFoldDB" id="A0AAW6T8L2"/>
<accession>A0AAW6T8L2</accession>
<dbReference type="SFLD" id="SFLDS00003">
    <property type="entry name" value="Haloacid_Dehalogenase"/>
    <property type="match status" value="1"/>
</dbReference>
<dbReference type="SFLD" id="SFLDF00027">
    <property type="entry name" value="p-type_atpase"/>
    <property type="match status" value="1"/>
</dbReference>
<feature type="transmembrane region" description="Helical" evidence="11">
    <location>
        <begin position="670"/>
        <end position="691"/>
    </location>
</feature>
<dbReference type="Proteomes" id="UP001321506">
    <property type="component" value="Unassembled WGS sequence"/>
</dbReference>
<comment type="caution">
    <text evidence="13">The sequence shown here is derived from an EMBL/GenBank/DDBJ whole genome shotgun (WGS) entry which is preliminary data.</text>
</comment>
<keyword evidence="4" id="KW-0547">Nucleotide-binding</keyword>
<dbReference type="SUPFAM" id="SSF81653">
    <property type="entry name" value="Calcium ATPase, transduction domain A"/>
    <property type="match status" value="1"/>
</dbReference>
<proteinExistence type="predicted"/>
<dbReference type="Pfam" id="PF00702">
    <property type="entry name" value="Hydrolase"/>
    <property type="match status" value="1"/>
</dbReference>
<dbReference type="Gene3D" id="3.40.1110.10">
    <property type="entry name" value="Calcium-transporting ATPase, cytoplasmic domain N"/>
    <property type="match status" value="1"/>
</dbReference>
<evidence type="ECO:0000256" key="10">
    <source>
        <dbReference type="ARBA" id="ARBA00049360"/>
    </source>
</evidence>
<dbReference type="RefSeq" id="WP_281488440.1">
    <property type="nucleotide sequence ID" value="NZ_JASATX010000002.1"/>
</dbReference>
<dbReference type="Gene3D" id="3.40.50.1000">
    <property type="entry name" value="HAD superfamily/HAD-like"/>
    <property type="match status" value="1"/>
</dbReference>
<evidence type="ECO:0000256" key="6">
    <source>
        <dbReference type="ARBA" id="ARBA00022842"/>
    </source>
</evidence>
<dbReference type="SUPFAM" id="SSF81665">
    <property type="entry name" value="Calcium ATPase, transmembrane domain M"/>
    <property type="match status" value="1"/>
</dbReference>
<feature type="transmembrane region" description="Helical" evidence="11">
    <location>
        <begin position="810"/>
        <end position="831"/>
    </location>
</feature>
<feature type="transmembrane region" description="Helical" evidence="11">
    <location>
        <begin position="64"/>
        <end position="82"/>
    </location>
</feature>
<evidence type="ECO:0000256" key="8">
    <source>
        <dbReference type="ARBA" id="ARBA00022989"/>
    </source>
</evidence>
<dbReference type="PRINTS" id="PR00119">
    <property type="entry name" value="CATATPASE"/>
</dbReference>
<dbReference type="Pfam" id="PF00122">
    <property type="entry name" value="E1-E2_ATPase"/>
    <property type="match status" value="1"/>
</dbReference>
<dbReference type="GO" id="GO:0005524">
    <property type="term" value="F:ATP binding"/>
    <property type="evidence" value="ECO:0007669"/>
    <property type="project" value="UniProtKB-KW"/>
</dbReference>
<name>A0AAW6T8L2_9MICO</name>
<keyword evidence="3 11" id="KW-0812">Transmembrane</keyword>
<sequence>MPQPLASQRPEWHALDGERVRELLRTPDSGLTAVEAEERLSDYGANALPVAPPTPWWRVLARQFVSPLIAILAIAAAITAAQQHWVDTAAIGMVLALNAALGFAQERKAEHDVRALQSLASTNALVLRDGVEHVIESAALVPGDLVKLESGAQVPADLRLIAVNGLSIDESMLTGESIAVAKGADPVAADAATGDRLSLAFSGTFVTSGRGTGIVVATGAETQLGAISGLVVGRASKTPLQKLTHALERRIGLIVLATIVFVFGVGLLSGYAVDEMFRTAVALAVATIPESLPIILTVAMSVGVSRMARRGAIVRTLPSVETLGSTTVIASDKTGTLTQNRLTVEQLWTAHGFESPTGPLSDLALQTLRGGALTNEAQRGHDGTLHGDAVDVAMAEAALATGAVHETERAADPVAHTPYEPQLRYSQTVRRRADGRSVLYVKGSPETLAAMSTSLWGEENGYSPGRVLEANETMAQEGLRVIAVAFRVLEPHEDATAALADPAGLTLLGMEGMADPPRPDVAAAIADCRRAGVAVKMITGDHPITAEAIARRLGIETSSPPLTGAEIAVLSDDELAARLTKTNVAARVSPQDKLRIVRILEDGPDTVAVTGDGVNDAPALRAAAIGVSMGRSGTDVAREASDLVLTDDNFTTIVHAIEQGRVTFAAIRKATFFLLSNGVAGVVALSINLILDQPLIFLPVQILWINLVTCGIQDIALALEPAEGRELHRPPRSRTEGVLSRTLWIRTFVTGVWMGAFVVLVYGWALHQGYDDQRARSLAMVTFVLFNFFQVGSARAEYKSLFALSPFRNKVLLATAVGAVVLLWAVMSWPVSAELLGLTQLSWAEWLGAGAVASTVLIIVELEKLARHMRGASR</sequence>
<feature type="transmembrane region" description="Helical" evidence="11">
    <location>
        <begin position="743"/>
        <end position="765"/>
    </location>
</feature>
<evidence type="ECO:0000259" key="12">
    <source>
        <dbReference type="SMART" id="SM00831"/>
    </source>
</evidence>
<dbReference type="InterPro" id="IPR008250">
    <property type="entry name" value="ATPase_P-typ_transduc_dom_A_sf"/>
</dbReference>
<dbReference type="Pfam" id="PF00689">
    <property type="entry name" value="Cation_ATPase_C"/>
    <property type="match status" value="1"/>
</dbReference>
<keyword evidence="5" id="KW-0067">ATP-binding</keyword>
<evidence type="ECO:0000256" key="7">
    <source>
        <dbReference type="ARBA" id="ARBA00022967"/>
    </source>
</evidence>
<comment type="subcellular location">
    <subcellularLocation>
        <location evidence="1">Cell membrane</location>
        <topology evidence="1">Multi-pass membrane protein</topology>
    </subcellularLocation>
</comment>
<feature type="transmembrane region" description="Helical" evidence="11">
    <location>
        <begin position="279"/>
        <end position="300"/>
    </location>
</feature>
<dbReference type="InterPro" id="IPR023299">
    <property type="entry name" value="ATPase_P-typ_cyto_dom_N"/>
</dbReference>
<dbReference type="InterPro" id="IPR023298">
    <property type="entry name" value="ATPase_P-typ_TM_dom_sf"/>
</dbReference>
<dbReference type="InterPro" id="IPR018303">
    <property type="entry name" value="ATPase_P-typ_P_site"/>
</dbReference>
<feature type="transmembrane region" description="Helical" evidence="11">
    <location>
        <begin position="88"/>
        <end position="104"/>
    </location>
</feature>
<evidence type="ECO:0000256" key="4">
    <source>
        <dbReference type="ARBA" id="ARBA00022741"/>
    </source>
</evidence>
<dbReference type="PANTHER" id="PTHR42861">
    <property type="entry name" value="CALCIUM-TRANSPORTING ATPASE"/>
    <property type="match status" value="1"/>
</dbReference>
<dbReference type="NCBIfam" id="TIGR01494">
    <property type="entry name" value="ATPase_P-type"/>
    <property type="match status" value="2"/>
</dbReference>
<dbReference type="Gene3D" id="2.70.150.10">
    <property type="entry name" value="Calcium-transporting ATPase, cytoplasmic transduction domain A"/>
    <property type="match status" value="1"/>
</dbReference>
<keyword evidence="7" id="KW-1278">Translocase</keyword>
<evidence type="ECO:0000256" key="3">
    <source>
        <dbReference type="ARBA" id="ARBA00022692"/>
    </source>
</evidence>
<organism evidence="13 14">
    <name type="scientific">Ruicaihuangia caeni</name>
    <dbReference type="NCBI Taxonomy" id="3042517"/>
    <lineage>
        <taxon>Bacteria</taxon>
        <taxon>Bacillati</taxon>
        <taxon>Actinomycetota</taxon>
        <taxon>Actinomycetes</taxon>
        <taxon>Micrococcales</taxon>
        <taxon>Microbacteriaceae</taxon>
        <taxon>Ruicaihuangia</taxon>
    </lineage>
</organism>
<feature type="transmembrane region" description="Helical" evidence="11">
    <location>
        <begin position="843"/>
        <end position="860"/>
    </location>
</feature>
<evidence type="ECO:0000256" key="11">
    <source>
        <dbReference type="SAM" id="Phobius"/>
    </source>
</evidence>
<dbReference type="SMART" id="SM00831">
    <property type="entry name" value="Cation_ATPase_N"/>
    <property type="match status" value="1"/>
</dbReference>
<dbReference type="SUPFAM" id="SSF56784">
    <property type="entry name" value="HAD-like"/>
    <property type="match status" value="1"/>
</dbReference>
<keyword evidence="8 11" id="KW-1133">Transmembrane helix</keyword>
<protein>
    <submittedName>
        <fullName evidence="13">HAD-IC family P-type ATPase</fullName>
    </submittedName>
</protein>
<evidence type="ECO:0000256" key="9">
    <source>
        <dbReference type="ARBA" id="ARBA00023136"/>
    </source>
</evidence>
<dbReference type="Pfam" id="PF00690">
    <property type="entry name" value="Cation_ATPase_N"/>
    <property type="match status" value="1"/>
</dbReference>
<dbReference type="InterPro" id="IPR006068">
    <property type="entry name" value="ATPase_P-typ_cation-transptr_C"/>
</dbReference>
<dbReference type="InterPro" id="IPR023214">
    <property type="entry name" value="HAD_sf"/>
</dbReference>
<dbReference type="InterPro" id="IPR044492">
    <property type="entry name" value="P_typ_ATPase_HD_dom"/>
</dbReference>
<keyword evidence="6" id="KW-0460">Magnesium</keyword>
<reference evidence="13 14" key="1">
    <citation type="submission" date="2023-04" db="EMBL/GenBank/DDBJ databases">
        <title>Klugiella caeni sp. nov. isolated from the sludge of biochemical tank.</title>
        <authorList>
            <person name="Geng K."/>
        </authorList>
    </citation>
    <scope>NUCLEOTIDE SEQUENCE [LARGE SCALE GENOMIC DNA]</scope>
    <source>
        <strain evidence="13 14">YN-L-19</strain>
    </source>
</reference>
<evidence type="ECO:0000256" key="1">
    <source>
        <dbReference type="ARBA" id="ARBA00004651"/>
    </source>
</evidence>
<dbReference type="PRINTS" id="PR00120">
    <property type="entry name" value="HATPASE"/>
</dbReference>
<dbReference type="EMBL" id="JASATX010000002">
    <property type="protein sequence ID" value="MDI2098659.1"/>
    <property type="molecule type" value="Genomic_DNA"/>
</dbReference>
<feature type="transmembrane region" description="Helical" evidence="11">
    <location>
        <begin position="251"/>
        <end position="273"/>
    </location>
</feature>
<keyword evidence="2" id="KW-0597">Phosphoprotein</keyword>
<dbReference type="InterPro" id="IPR001757">
    <property type="entry name" value="P_typ_ATPase"/>
</dbReference>
<evidence type="ECO:0000256" key="2">
    <source>
        <dbReference type="ARBA" id="ARBA00022553"/>
    </source>
</evidence>
<dbReference type="InterPro" id="IPR004014">
    <property type="entry name" value="ATPase_P-typ_cation-transptr_N"/>
</dbReference>
<dbReference type="InterPro" id="IPR036412">
    <property type="entry name" value="HAD-like_sf"/>
</dbReference>